<dbReference type="InterPro" id="IPR011250">
    <property type="entry name" value="OMP/PagP_B-barrel"/>
</dbReference>
<dbReference type="OrthoDB" id="268975at2"/>
<dbReference type="EMBL" id="FTPR01000002">
    <property type="protein sequence ID" value="SIT88394.1"/>
    <property type="molecule type" value="Genomic_DNA"/>
</dbReference>
<evidence type="ECO:0000313" key="4">
    <source>
        <dbReference type="EMBL" id="SIT88394.1"/>
    </source>
</evidence>
<dbReference type="InterPro" id="IPR027385">
    <property type="entry name" value="Beta-barrel_OMP"/>
</dbReference>
<dbReference type="STRING" id="287098.SAMN05421665_2699"/>
<dbReference type="AlphaFoldDB" id="A0A1R3XBF9"/>
<name>A0A1R3XBF9_9RHOB</name>
<gene>
    <name evidence="4" type="ORF">SAMN05421665_2699</name>
</gene>
<protein>
    <submittedName>
        <fullName evidence="4">Opacity protein</fullName>
    </submittedName>
</protein>
<dbReference type="SUPFAM" id="SSF56925">
    <property type="entry name" value="OMPA-like"/>
    <property type="match status" value="1"/>
</dbReference>
<dbReference type="Gene3D" id="2.40.160.20">
    <property type="match status" value="1"/>
</dbReference>
<evidence type="ECO:0000259" key="3">
    <source>
        <dbReference type="Pfam" id="PF13505"/>
    </source>
</evidence>
<dbReference type="Proteomes" id="UP000186997">
    <property type="component" value="Unassembled WGS sequence"/>
</dbReference>
<proteinExistence type="predicted"/>
<keyword evidence="5" id="KW-1185">Reference proteome</keyword>
<evidence type="ECO:0000256" key="1">
    <source>
        <dbReference type="ARBA" id="ARBA00022729"/>
    </source>
</evidence>
<organism evidence="4 5">
    <name type="scientific">Yoonia rosea</name>
    <dbReference type="NCBI Taxonomy" id="287098"/>
    <lineage>
        <taxon>Bacteria</taxon>
        <taxon>Pseudomonadati</taxon>
        <taxon>Pseudomonadota</taxon>
        <taxon>Alphaproteobacteria</taxon>
        <taxon>Rhodobacterales</taxon>
        <taxon>Paracoccaceae</taxon>
        <taxon>Yoonia</taxon>
    </lineage>
</organism>
<sequence>MSVNKLLIVTAVALAPAMAQAQDWTGAYGGLTVGGADIEATVKAADAELEGDGSSVGFFAGYNYQMGNIVYGGEFDLDGTDYEIADGAVKVESTARLKARVGAPIGNGLAYGVVGAVGATSNEVNDGRGVLVGAGYDMKLSESLLIGSEVLFHNFDDDDLEVDVTTLRLRVGFSF</sequence>
<feature type="domain" description="Outer membrane protein beta-barrel" evidence="3">
    <location>
        <begin position="8"/>
        <end position="175"/>
    </location>
</feature>
<feature type="chain" id="PRO_5013181621" evidence="2">
    <location>
        <begin position="22"/>
        <end position="175"/>
    </location>
</feature>
<evidence type="ECO:0000313" key="5">
    <source>
        <dbReference type="Proteomes" id="UP000186997"/>
    </source>
</evidence>
<evidence type="ECO:0000256" key="2">
    <source>
        <dbReference type="SAM" id="SignalP"/>
    </source>
</evidence>
<keyword evidence="1 2" id="KW-0732">Signal</keyword>
<dbReference type="Pfam" id="PF13505">
    <property type="entry name" value="OMP_b-brl"/>
    <property type="match status" value="1"/>
</dbReference>
<accession>A0A1R3XBF9</accession>
<reference evidence="5" key="1">
    <citation type="submission" date="2017-01" db="EMBL/GenBank/DDBJ databases">
        <authorList>
            <person name="Varghese N."/>
            <person name="Submissions S."/>
        </authorList>
    </citation>
    <scope>NUCLEOTIDE SEQUENCE [LARGE SCALE GENOMIC DNA]</scope>
    <source>
        <strain evidence="5">DSM 29591</strain>
    </source>
</reference>
<dbReference type="RefSeq" id="WP_076660444.1">
    <property type="nucleotide sequence ID" value="NZ_FTPR01000002.1"/>
</dbReference>
<feature type="signal peptide" evidence="2">
    <location>
        <begin position="1"/>
        <end position="21"/>
    </location>
</feature>